<sequence>MNILQNENLIIESSSFGAELTKIFSKKYDKNILWDGNKKYWGRQSPILFPIVGKLFDNETIIEENLYSMTQHGFARDMDFEIVDKGDTFVTYKLTDNESTLKKYPYSFELIINYTLNDNSIEVEWIVKNTDSKDIFFSIGGHPAFNLPFYKQNDFSKHYLEFKSKNDVEKINLNGSFTDDIIPIGKLKNLQLNPEVFKNDALIYTNIDEVSICNNDGSKYVTISMEDFPLVGIWTPYYSETNSTAPFLCIEPWYGLADSINSNKIYKDKKFINKLSKGKVFTASYNINIH</sequence>
<dbReference type="GO" id="GO:0005975">
    <property type="term" value="P:carbohydrate metabolic process"/>
    <property type="evidence" value="ECO:0007669"/>
    <property type="project" value="InterPro"/>
</dbReference>
<dbReference type="Gene3D" id="2.70.98.10">
    <property type="match status" value="1"/>
</dbReference>
<evidence type="ECO:0000313" key="3">
    <source>
        <dbReference type="EMBL" id="CDT39368.1"/>
    </source>
</evidence>
<dbReference type="RefSeq" id="WP_011861970.1">
    <property type="nucleotide sequence ID" value="NZ_BBYB01000109.1"/>
</dbReference>
<dbReference type="CDD" id="cd09024">
    <property type="entry name" value="Aldose_epim_lacX"/>
    <property type="match status" value="1"/>
</dbReference>
<proteinExistence type="predicted"/>
<organism evidence="3">
    <name type="scientific">Clostridioides difficile</name>
    <name type="common">Peptoclostridium difficile</name>
    <dbReference type="NCBI Taxonomy" id="1496"/>
    <lineage>
        <taxon>Bacteria</taxon>
        <taxon>Bacillati</taxon>
        <taxon>Bacillota</taxon>
        <taxon>Clostridia</taxon>
        <taxon>Peptostreptococcales</taxon>
        <taxon>Peptostreptococcaceae</taxon>
        <taxon>Clostridioides</taxon>
    </lineage>
</organism>
<dbReference type="GO" id="GO:0016853">
    <property type="term" value="F:isomerase activity"/>
    <property type="evidence" value="ECO:0007669"/>
    <property type="project" value="InterPro"/>
</dbReference>
<dbReference type="PANTHER" id="PTHR11122">
    <property type="entry name" value="APOSPORY-ASSOCIATED PROTEIN C-RELATED"/>
    <property type="match status" value="1"/>
</dbReference>
<dbReference type="GO" id="GO:0016787">
    <property type="term" value="F:hydrolase activity"/>
    <property type="evidence" value="ECO:0007669"/>
    <property type="project" value="UniProtKB-KW"/>
</dbReference>
<dbReference type="InterPro" id="IPR008183">
    <property type="entry name" value="Aldose_1/G6P_1-epimerase"/>
</dbReference>
<evidence type="ECO:0000313" key="1">
    <source>
        <dbReference type="EMBL" id="CDS89750.1"/>
    </source>
</evidence>
<dbReference type="Pfam" id="PF01263">
    <property type="entry name" value="Aldose_epim"/>
    <property type="match status" value="1"/>
</dbReference>
<protein>
    <submittedName>
        <fullName evidence="3">Putative glycoside hydrolase-type carbohydrate-binding protein</fullName>
    </submittedName>
</protein>
<dbReference type="SUPFAM" id="SSF74650">
    <property type="entry name" value="Galactose mutarotase-like"/>
    <property type="match status" value="1"/>
</dbReference>
<reference evidence="3" key="1">
    <citation type="submission" date="2014-07" db="EMBL/GenBank/DDBJ databases">
        <authorList>
            <person name="Monot Marc"/>
        </authorList>
    </citation>
    <scope>NUCLEOTIDE SEQUENCE</scope>
    <source>
        <strain evidence="3">7032989</strain>
        <strain evidence="2">7032994</strain>
    </source>
</reference>
<accession>A0A069AXF1</accession>
<dbReference type="EMBL" id="LK933138">
    <property type="protein sequence ID" value="CDT39368.1"/>
    <property type="molecule type" value="Genomic_DNA"/>
</dbReference>
<dbReference type="InterPro" id="IPR011013">
    <property type="entry name" value="Gal_mutarotase_sf_dom"/>
</dbReference>
<dbReference type="EMBL" id="LK932531">
    <property type="protein sequence ID" value="CDS89750.1"/>
    <property type="molecule type" value="Genomic_DNA"/>
</dbReference>
<dbReference type="EMBL" id="LK932416">
    <property type="protein sequence ID" value="CDS89941.1"/>
    <property type="molecule type" value="Genomic_DNA"/>
</dbReference>
<dbReference type="InterPro" id="IPR037481">
    <property type="entry name" value="LacX"/>
</dbReference>
<gene>
    <name evidence="3" type="ORF">BN1095_460064</name>
    <name evidence="1" type="ORF">BN1096_760025</name>
    <name evidence="2" type="ORF">BN1097_760025</name>
</gene>
<dbReference type="GO" id="GO:0030246">
    <property type="term" value="F:carbohydrate binding"/>
    <property type="evidence" value="ECO:0007669"/>
    <property type="project" value="InterPro"/>
</dbReference>
<dbReference type="AlphaFoldDB" id="A0A069AXF1"/>
<dbReference type="PANTHER" id="PTHR11122:SF13">
    <property type="entry name" value="GLUCOSE-6-PHOSPHATE 1-EPIMERASE"/>
    <property type="match status" value="1"/>
</dbReference>
<evidence type="ECO:0000313" key="2">
    <source>
        <dbReference type="EMBL" id="CDS89941.1"/>
    </source>
</evidence>
<name>A0A069AXF1_CLODI</name>
<keyword evidence="3" id="KW-0378">Hydrolase</keyword>
<dbReference type="KEGG" id="pdf:CD630DERM_34400"/>
<dbReference type="InterPro" id="IPR014718">
    <property type="entry name" value="GH-type_carb-bd"/>
</dbReference>